<proteinExistence type="predicted"/>
<protein>
    <recommendedName>
        <fullName evidence="1">DUF6314 domain-containing protein</fullName>
    </recommendedName>
</protein>
<evidence type="ECO:0000313" key="3">
    <source>
        <dbReference type="Proteomes" id="UP000199283"/>
    </source>
</evidence>
<sequence>MTPADRLAQLSGKWQVARVIRHADGTTARFSGTADWSPDATGLRCDEIGSLTIGAMAPVSGNRTTLWQAQDNAIAVAFADARPFHVIGPGPRPAATHDCAPDTYCLTYDFTLWPRWSVRWHVIGPRKDYRALTRYSRLNY</sequence>
<dbReference type="OrthoDB" id="7351979at2"/>
<evidence type="ECO:0000259" key="1">
    <source>
        <dbReference type="Pfam" id="PF19834"/>
    </source>
</evidence>
<dbReference type="AlphaFoldDB" id="A0A1H7MYF4"/>
<dbReference type="EMBL" id="FNZQ01000003">
    <property type="protein sequence ID" value="SEL16376.1"/>
    <property type="molecule type" value="Genomic_DNA"/>
</dbReference>
<dbReference type="Pfam" id="PF19834">
    <property type="entry name" value="DUF6314"/>
    <property type="match status" value="1"/>
</dbReference>
<evidence type="ECO:0000313" key="2">
    <source>
        <dbReference type="EMBL" id="SEL16376.1"/>
    </source>
</evidence>
<gene>
    <name evidence="2" type="ORF">SAMN04488526_2112</name>
</gene>
<name>A0A1H7MYF4_9RHOB</name>
<dbReference type="InterPro" id="IPR045632">
    <property type="entry name" value="DUF6314"/>
</dbReference>
<reference evidence="2 3" key="1">
    <citation type="submission" date="2016-10" db="EMBL/GenBank/DDBJ databases">
        <authorList>
            <person name="de Groot N.N."/>
        </authorList>
    </citation>
    <scope>NUCLEOTIDE SEQUENCE [LARGE SCALE GENOMIC DNA]</scope>
    <source>
        <strain evidence="2 3">DSM 14858</strain>
    </source>
</reference>
<dbReference type="Proteomes" id="UP000199283">
    <property type="component" value="Unassembled WGS sequence"/>
</dbReference>
<organism evidence="2 3">
    <name type="scientific">Jannaschia helgolandensis</name>
    <dbReference type="NCBI Taxonomy" id="188906"/>
    <lineage>
        <taxon>Bacteria</taxon>
        <taxon>Pseudomonadati</taxon>
        <taxon>Pseudomonadota</taxon>
        <taxon>Alphaproteobacteria</taxon>
        <taxon>Rhodobacterales</taxon>
        <taxon>Roseobacteraceae</taxon>
        <taxon>Jannaschia</taxon>
    </lineage>
</organism>
<accession>A0A1H7MYF4</accession>
<dbReference type="STRING" id="188906.SAMN04488526_2112"/>
<feature type="domain" description="DUF6314" evidence="1">
    <location>
        <begin position="10"/>
        <end position="137"/>
    </location>
</feature>
<keyword evidence="3" id="KW-1185">Reference proteome</keyword>
<dbReference type="RefSeq" id="WP_092762539.1">
    <property type="nucleotide sequence ID" value="NZ_FNZQ01000003.1"/>
</dbReference>